<gene>
    <name evidence="3" type="ORF">I8J34_23090</name>
</gene>
<dbReference type="InterPro" id="IPR008258">
    <property type="entry name" value="Transglycosylase_SLT_dom_1"/>
</dbReference>
<evidence type="ECO:0000313" key="3">
    <source>
        <dbReference type="EMBL" id="MBT0964074.1"/>
    </source>
</evidence>
<dbReference type="SUPFAM" id="SSF53955">
    <property type="entry name" value="Lysozyme-like"/>
    <property type="match status" value="1"/>
</dbReference>
<dbReference type="EMBL" id="JAEKFT010000051">
    <property type="protein sequence ID" value="MBT0964074.1"/>
    <property type="molecule type" value="Genomic_DNA"/>
</dbReference>
<proteinExistence type="inferred from homology"/>
<protein>
    <submittedName>
        <fullName evidence="3">Lytic transglycosylase domain-containing protein</fullName>
    </submittedName>
</protein>
<feature type="domain" description="Transglycosylase SLT" evidence="2">
    <location>
        <begin position="98"/>
        <end position="188"/>
    </location>
</feature>
<dbReference type="Proteomes" id="UP000694660">
    <property type="component" value="Unassembled WGS sequence"/>
</dbReference>
<sequence>MNHPARALTRLVGSAAIAALLTVAGLPGAWAGQQQYEPLSASVQAALRGAVSDRAPIRPVFASHALQDHWLSEMSQLLAKRIPDTRYRRDLLLSVHYEATRAGLDPQLVLGLIQVESNFRKYAVSSAGARGYMQIMPFWAKLLGEGEDNLFHLRTNLRYGCTILRHYLDIEKGDLFRALGRYNGSLGKAEYPNLVRAAWRRWAYQPPPELTTAANLADARP</sequence>
<dbReference type="Pfam" id="PF01464">
    <property type="entry name" value="SLT"/>
    <property type="match status" value="1"/>
</dbReference>
<name>A0A944HA99_DENI1</name>
<comment type="caution">
    <text evidence="3">The sequence shown here is derived from an EMBL/GenBank/DDBJ whole genome shotgun (WGS) entry which is preliminary data.</text>
</comment>
<dbReference type="RefSeq" id="WP_214363997.1">
    <property type="nucleotide sequence ID" value="NZ_JAEKFT010000051.1"/>
</dbReference>
<dbReference type="CDD" id="cd00254">
    <property type="entry name" value="LT-like"/>
    <property type="match status" value="1"/>
</dbReference>
<evidence type="ECO:0000256" key="1">
    <source>
        <dbReference type="ARBA" id="ARBA00007734"/>
    </source>
</evidence>
<evidence type="ECO:0000259" key="2">
    <source>
        <dbReference type="Pfam" id="PF01464"/>
    </source>
</evidence>
<dbReference type="InterPro" id="IPR023346">
    <property type="entry name" value="Lysozyme-like_dom_sf"/>
</dbReference>
<dbReference type="PANTHER" id="PTHR37423">
    <property type="entry name" value="SOLUBLE LYTIC MUREIN TRANSGLYCOSYLASE-RELATED"/>
    <property type="match status" value="1"/>
</dbReference>
<dbReference type="PANTHER" id="PTHR37423:SF2">
    <property type="entry name" value="MEMBRANE-BOUND LYTIC MUREIN TRANSGLYCOSYLASE C"/>
    <property type="match status" value="1"/>
</dbReference>
<evidence type="ECO:0000313" key="4">
    <source>
        <dbReference type="Proteomes" id="UP000694660"/>
    </source>
</evidence>
<keyword evidence="4" id="KW-1185">Reference proteome</keyword>
<dbReference type="AlphaFoldDB" id="A0A944HA99"/>
<reference evidence="4" key="1">
    <citation type="journal article" date="2022" name="ISME J.">
        <title>Genetic and phylogenetic analysis of dissimilatory iodate-reducing bacteria identifies potential niches across the world's oceans.</title>
        <authorList>
            <person name="Reyes-Umana V."/>
            <person name="Henning Z."/>
            <person name="Lee K."/>
            <person name="Barnum T.P."/>
            <person name="Coates J.D."/>
        </authorList>
    </citation>
    <scope>NUCLEOTIDE SEQUENCE [LARGE SCALE GENOMIC DNA]</scope>
    <source>
        <strain evidence="4">IR12</strain>
    </source>
</reference>
<dbReference type="Gene3D" id="1.10.530.10">
    <property type="match status" value="1"/>
</dbReference>
<organism evidence="3 4">
    <name type="scientific">Denitromonas iodatirespirans</name>
    <dbReference type="NCBI Taxonomy" id="2795389"/>
    <lineage>
        <taxon>Bacteria</taxon>
        <taxon>Pseudomonadati</taxon>
        <taxon>Pseudomonadota</taxon>
        <taxon>Betaproteobacteria</taxon>
        <taxon>Rhodocyclales</taxon>
        <taxon>Zoogloeaceae</taxon>
        <taxon>Denitromonas</taxon>
    </lineage>
</organism>
<accession>A0A944HA99</accession>
<comment type="similarity">
    <text evidence="1">Belongs to the transglycosylase Slt family.</text>
</comment>